<dbReference type="Pfam" id="PF00534">
    <property type="entry name" value="Glycos_transf_1"/>
    <property type="match status" value="1"/>
</dbReference>
<protein>
    <recommendedName>
        <fullName evidence="6">Glycosyl transferase family 1 domain-containing protein</fullName>
    </recommendedName>
</protein>
<dbReference type="PANTHER" id="PTHR46401">
    <property type="entry name" value="GLYCOSYLTRANSFERASE WBBK-RELATED"/>
    <property type="match status" value="1"/>
</dbReference>
<feature type="domain" description="Glycosyltransferase subfamily 4-like N-terminal" evidence="3">
    <location>
        <begin position="75"/>
        <end position="179"/>
    </location>
</feature>
<evidence type="ECO:0000313" key="5">
    <source>
        <dbReference type="Proteomes" id="UP000176444"/>
    </source>
</evidence>
<dbReference type="InterPro" id="IPR001296">
    <property type="entry name" value="Glyco_trans_1"/>
</dbReference>
<dbReference type="InterPro" id="IPR028098">
    <property type="entry name" value="Glyco_trans_4-like_N"/>
</dbReference>
<dbReference type="Gene3D" id="3.40.50.2000">
    <property type="entry name" value="Glycogen Phosphorylase B"/>
    <property type="match status" value="2"/>
</dbReference>
<evidence type="ECO:0000259" key="3">
    <source>
        <dbReference type="Pfam" id="PF13439"/>
    </source>
</evidence>
<evidence type="ECO:0008006" key="6">
    <source>
        <dbReference type="Google" id="ProtNLM"/>
    </source>
</evidence>
<dbReference type="Proteomes" id="UP000176444">
    <property type="component" value="Unassembled WGS sequence"/>
</dbReference>
<evidence type="ECO:0000259" key="2">
    <source>
        <dbReference type="Pfam" id="PF00534"/>
    </source>
</evidence>
<reference evidence="4 5" key="1">
    <citation type="journal article" date="2016" name="Nat. Commun.">
        <title>Thousands of microbial genomes shed light on interconnected biogeochemical processes in an aquifer system.</title>
        <authorList>
            <person name="Anantharaman K."/>
            <person name="Brown C.T."/>
            <person name="Hug L.A."/>
            <person name="Sharon I."/>
            <person name="Castelle C.J."/>
            <person name="Probst A.J."/>
            <person name="Thomas B.C."/>
            <person name="Singh A."/>
            <person name="Wilkins M.J."/>
            <person name="Karaoz U."/>
            <person name="Brodie E.L."/>
            <person name="Williams K.H."/>
            <person name="Hubbard S.S."/>
            <person name="Banfield J.F."/>
        </authorList>
    </citation>
    <scope>NUCLEOTIDE SEQUENCE [LARGE SCALE GENOMIC DNA]</scope>
</reference>
<dbReference type="PANTHER" id="PTHR46401:SF2">
    <property type="entry name" value="GLYCOSYLTRANSFERASE WBBK-RELATED"/>
    <property type="match status" value="1"/>
</dbReference>
<gene>
    <name evidence="4" type="ORF">A2713_02460</name>
</gene>
<dbReference type="EMBL" id="MEUX01000021">
    <property type="protein sequence ID" value="OGC47278.1"/>
    <property type="molecule type" value="Genomic_DNA"/>
</dbReference>
<proteinExistence type="predicted"/>
<dbReference type="GO" id="GO:0009103">
    <property type="term" value="P:lipopolysaccharide biosynthetic process"/>
    <property type="evidence" value="ECO:0007669"/>
    <property type="project" value="TreeGrafter"/>
</dbReference>
<dbReference type="GO" id="GO:0016757">
    <property type="term" value="F:glycosyltransferase activity"/>
    <property type="evidence" value="ECO:0007669"/>
    <property type="project" value="InterPro"/>
</dbReference>
<name>A0A1F4UQP0_UNCKA</name>
<dbReference type="SUPFAM" id="SSF53756">
    <property type="entry name" value="UDP-Glycosyltransferase/glycogen phosphorylase"/>
    <property type="match status" value="1"/>
</dbReference>
<evidence type="ECO:0000256" key="1">
    <source>
        <dbReference type="ARBA" id="ARBA00022679"/>
    </source>
</evidence>
<accession>A0A1F4UQP0</accession>
<dbReference type="Pfam" id="PF13439">
    <property type="entry name" value="Glyco_transf_4"/>
    <property type="match status" value="1"/>
</dbReference>
<dbReference type="AlphaFoldDB" id="A0A1F4UQP0"/>
<dbReference type="CDD" id="cd03809">
    <property type="entry name" value="GT4_MtfB-like"/>
    <property type="match status" value="1"/>
</dbReference>
<comment type="caution">
    <text evidence="4">The sequence shown here is derived from an EMBL/GenBank/DDBJ whole genome shotgun (WGS) entry which is preliminary data.</text>
</comment>
<feature type="domain" description="Glycosyl transferase family 1" evidence="2">
    <location>
        <begin position="191"/>
        <end position="348"/>
    </location>
</feature>
<keyword evidence="1" id="KW-0808">Transferase</keyword>
<sequence length="374" mass="42694">MRIGINGQVLFIDEIEKTGPVTYLKNLLIEISKIDSGNSYIIYLVEGVNQRTFKEFSSQFPSNFTFKIIKKYISWMQISLSKEFFTNPVDVFFTSTHSIPFLINPKVKIVSMIHGLEYRTNQQYINSPVKSFIHPLILYGVFKFSNKIITPSQATKDAILKSFYIRSDKIEVIHEGVSHTFYKRSSDEISTMRKKYKLGDFKYLLFVSTIQPRKNIPKMVEGFAKMIKENPKFMDIKLVIAGKNGWMYEESIESPSQFGISENVIFTGQVPDDDLPVLFSGAIAFVSCSLEEGFGLPLLESIACETPAMVSDIPAFREIGEDKVVYVDPDSIEDIKKGFLEVISNPKMKDLKLLAQKFTWNKTAEKTLQIIKNP</sequence>
<organism evidence="4 5">
    <name type="scientific">candidate division WWE3 bacterium RIFCSPHIGHO2_01_FULL_35_17</name>
    <dbReference type="NCBI Taxonomy" id="1802614"/>
    <lineage>
        <taxon>Bacteria</taxon>
        <taxon>Katanobacteria</taxon>
    </lineage>
</organism>
<evidence type="ECO:0000313" key="4">
    <source>
        <dbReference type="EMBL" id="OGC47278.1"/>
    </source>
</evidence>